<dbReference type="RefSeq" id="WP_344292428.1">
    <property type="nucleotide sequence ID" value="NZ_BAAANJ010000001.1"/>
</dbReference>
<dbReference type="Proteomes" id="UP001500002">
    <property type="component" value="Unassembled WGS sequence"/>
</dbReference>
<dbReference type="PANTHER" id="PTHR43046">
    <property type="entry name" value="GDP-MANNOSE MANNOSYL HYDROLASE"/>
    <property type="match status" value="1"/>
</dbReference>
<dbReference type="Pfam" id="PF00293">
    <property type="entry name" value="NUDIX"/>
    <property type="match status" value="1"/>
</dbReference>
<dbReference type="InterPro" id="IPR000086">
    <property type="entry name" value="NUDIX_hydrolase_dom"/>
</dbReference>
<reference evidence="4 5" key="1">
    <citation type="journal article" date="2019" name="Int. J. Syst. Evol. Microbiol.">
        <title>The Global Catalogue of Microorganisms (GCM) 10K type strain sequencing project: providing services to taxonomists for standard genome sequencing and annotation.</title>
        <authorList>
            <consortium name="The Broad Institute Genomics Platform"/>
            <consortium name="The Broad Institute Genome Sequencing Center for Infectious Disease"/>
            <person name="Wu L."/>
            <person name="Ma J."/>
        </authorList>
    </citation>
    <scope>NUCLEOTIDE SEQUENCE [LARGE SCALE GENOMIC DNA]</scope>
    <source>
        <strain evidence="4 5">JCM 14322</strain>
    </source>
</reference>
<dbReference type="InterPro" id="IPR015797">
    <property type="entry name" value="NUDIX_hydrolase-like_dom_sf"/>
</dbReference>
<dbReference type="Gene3D" id="3.90.79.10">
    <property type="entry name" value="Nucleoside Triphosphate Pyrophosphohydrolase"/>
    <property type="match status" value="1"/>
</dbReference>
<organism evidence="4 5">
    <name type="scientific">Agromyces neolithicus</name>
    <dbReference type="NCBI Taxonomy" id="269420"/>
    <lineage>
        <taxon>Bacteria</taxon>
        <taxon>Bacillati</taxon>
        <taxon>Actinomycetota</taxon>
        <taxon>Actinomycetes</taxon>
        <taxon>Micrococcales</taxon>
        <taxon>Microbacteriaceae</taxon>
        <taxon>Agromyces</taxon>
    </lineage>
</organism>
<gene>
    <name evidence="4" type="ORF">GCM10009749_01600</name>
</gene>
<dbReference type="InterPro" id="IPR020084">
    <property type="entry name" value="NUDIX_hydrolase_CS"/>
</dbReference>
<keyword evidence="2" id="KW-0378">Hydrolase</keyword>
<dbReference type="PROSITE" id="PS51462">
    <property type="entry name" value="NUDIX"/>
    <property type="match status" value="1"/>
</dbReference>
<evidence type="ECO:0000313" key="5">
    <source>
        <dbReference type="Proteomes" id="UP001500002"/>
    </source>
</evidence>
<dbReference type="PROSITE" id="PS00893">
    <property type="entry name" value="NUDIX_BOX"/>
    <property type="match status" value="1"/>
</dbReference>
<feature type="domain" description="Nudix hydrolase" evidence="3">
    <location>
        <begin position="22"/>
        <end position="155"/>
    </location>
</feature>
<keyword evidence="5" id="KW-1185">Reference proteome</keyword>
<comment type="caution">
    <text evidence="4">The sequence shown here is derived from an EMBL/GenBank/DDBJ whole genome shotgun (WGS) entry which is preliminary data.</text>
</comment>
<dbReference type="SUPFAM" id="SSF55811">
    <property type="entry name" value="Nudix"/>
    <property type="match status" value="1"/>
</dbReference>
<dbReference type="EMBL" id="BAAANJ010000001">
    <property type="protein sequence ID" value="GAA1797735.1"/>
    <property type="molecule type" value="Genomic_DNA"/>
</dbReference>
<evidence type="ECO:0000313" key="4">
    <source>
        <dbReference type="EMBL" id="GAA1797735.1"/>
    </source>
</evidence>
<accession>A0ABN2LRT8</accession>
<sequence length="166" mass="18394">MTQHTDNREYTEAYAADHGRFAVIPAAYVLLRRGDEVLLQLRRGTGYYDGHWACGAAGHVERGETLLAGAAREALEELGVEVDESDLEVLTVMHRTGATGLAIDERIDVFFQVSQWQGDPHLVEDKAADLGWFPLDALPDPVVPHELAVIEALRERRLAPITTFGF</sequence>
<evidence type="ECO:0000259" key="3">
    <source>
        <dbReference type="PROSITE" id="PS51462"/>
    </source>
</evidence>
<evidence type="ECO:0000256" key="2">
    <source>
        <dbReference type="ARBA" id="ARBA00022801"/>
    </source>
</evidence>
<evidence type="ECO:0000256" key="1">
    <source>
        <dbReference type="ARBA" id="ARBA00001946"/>
    </source>
</evidence>
<dbReference type="CDD" id="cd04683">
    <property type="entry name" value="NUDIX_Hydrolase"/>
    <property type="match status" value="1"/>
</dbReference>
<name>A0ABN2LRT8_9MICO</name>
<dbReference type="PANTHER" id="PTHR43046:SF16">
    <property type="entry name" value="ADP-RIBOSE PYROPHOSPHATASE YJHB-RELATED"/>
    <property type="match status" value="1"/>
</dbReference>
<protein>
    <recommendedName>
        <fullName evidence="3">Nudix hydrolase domain-containing protein</fullName>
    </recommendedName>
</protein>
<proteinExistence type="predicted"/>
<comment type="cofactor">
    <cofactor evidence="1">
        <name>Mg(2+)</name>
        <dbReference type="ChEBI" id="CHEBI:18420"/>
    </cofactor>
</comment>